<name>A0A4S2EXU8_9ACTN</name>
<reference evidence="2 3" key="1">
    <citation type="submission" date="2019-04" db="EMBL/GenBank/DDBJ databases">
        <title>Microbes associate with the intestines of laboratory mice.</title>
        <authorList>
            <person name="Navarre W."/>
            <person name="Wong E."/>
            <person name="Huang K."/>
            <person name="Tropini C."/>
            <person name="Ng K."/>
            <person name="Yu B."/>
        </authorList>
    </citation>
    <scope>NUCLEOTIDE SEQUENCE [LARGE SCALE GENOMIC DNA]</scope>
    <source>
        <strain evidence="2 3">NM07_P-09</strain>
    </source>
</reference>
<sequence length="234" mass="26068">MDLKEYMSVRCACNVVRQETPAKERLTFDEFAILCHLYEAGEELRTSEIADYQGVLRPTMTHRTNHLARLGLITRHEGESDRRNVCCKISEKGIEVKDQLCAEVCNSIQNGAPLHRSSPERICKFVDAMGTMFCMSGDLVLLALQLSGDDSMSVSQIVRTLGLLQPTVSMSVSSLVDRGLVSRNRATPDATRTLQVGLTPEGKARALELTAEVNKIVVRRNRRGRNEEEETASE</sequence>
<feature type="domain" description="HTH marR-type" evidence="1">
    <location>
        <begin position="1"/>
        <end position="134"/>
    </location>
</feature>
<dbReference type="GO" id="GO:0006950">
    <property type="term" value="P:response to stress"/>
    <property type="evidence" value="ECO:0007669"/>
    <property type="project" value="TreeGrafter"/>
</dbReference>
<dbReference type="PANTHER" id="PTHR33164:SF43">
    <property type="entry name" value="HTH-TYPE TRANSCRIPTIONAL REPRESSOR YETL"/>
    <property type="match status" value="1"/>
</dbReference>
<dbReference type="AlphaFoldDB" id="A0A4S2EXU8"/>
<dbReference type="Pfam" id="PF12802">
    <property type="entry name" value="MarR_2"/>
    <property type="match status" value="1"/>
</dbReference>
<dbReference type="InterPro" id="IPR039422">
    <property type="entry name" value="MarR/SlyA-like"/>
</dbReference>
<dbReference type="OrthoDB" id="3193316at2"/>
<dbReference type="InterPro" id="IPR036390">
    <property type="entry name" value="WH_DNA-bd_sf"/>
</dbReference>
<proteinExistence type="predicted"/>
<protein>
    <submittedName>
        <fullName evidence="2">MarR family transcriptional regulator</fullName>
    </submittedName>
</protein>
<dbReference type="Proteomes" id="UP000310263">
    <property type="component" value="Unassembled WGS sequence"/>
</dbReference>
<dbReference type="InterPro" id="IPR000835">
    <property type="entry name" value="HTH_MarR-typ"/>
</dbReference>
<dbReference type="PROSITE" id="PS50995">
    <property type="entry name" value="HTH_MARR_2"/>
    <property type="match status" value="1"/>
</dbReference>
<dbReference type="SUPFAM" id="SSF46785">
    <property type="entry name" value="Winged helix' DNA-binding domain"/>
    <property type="match status" value="2"/>
</dbReference>
<dbReference type="SMART" id="SM00347">
    <property type="entry name" value="HTH_MARR"/>
    <property type="match status" value="2"/>
</dbReference>
<dbReference type="RefSeq" id="WP_136013038.1">
    <property type="nucleotide sequence ID" value="NZ_SRYE01000005.1"/>
</dbReference>
<evidence type="ECO:0000259" key="1">
    <source>
        <dbReference type="PROSITE" id="PS50995"/>
    </source>
</evidence>
<dbReference type="InterPro" id="IPR011991">
    <property type="entry name" value="ArsR-like_HTH"/>
</dbReference>
<dbReference type="PANTHER" id="PTHR33164">
    <property type="entry name" value="TRANSCRIPTIONAL REGULATOR, MARR FAMILY"/>
    <property type="match status" value="1"/>
</dbReference>
<evidence type="ECO:0000313" key="2">
    <source>
        <dbReference type="EMBL" id="TGY61316.1"/>
    </source>
</evidence>
<dbReference type="GO" id="GO:0003700">
    <property type="term" value="F:DNA-binding transcription factor activity"/>
    <property type="evidence" value="ECO:0007669"/>
    <property type="project" value="InterPro"/>
</dbReference>
<accession>A0A4S2EXU8</accession>
<dbReference type="InterPro" id="IPR036388">
    <property type="entry name" value="WH-like_DNA-bd_sf"/>
</dbReference>
<organism evidence="2 3">
    <name type="scientific">Muricaecibacterium torontonense</name>
    <dbReference type="NCBI Taxonomy" id="3032871"/>
    <lineage>
        <taxon>Bacteria</taxon>
        <taxon>Bacillati</taxon>
        <taxon>Actinomycetota</taxon>
        <taxon>Coriobacteriia</taxon>
        <taxon>Coriobacteriales</taxon>
        <taxon>Atopobiaceae</taxon>
        <taxon>Muricaecibacterium</taxon>
    </lineage>
</organism>
<keyword evidence="3" id="KW-1185">Reference proteome</keyword>
<evidence type="ECO:0000313" key="3">
    <source>
        <dbReference type="Proteomes" id="UP000310263"/>
    </source>
</evidence>
<dbReference type="Pfam" id="PF01047">
    <property type="entry name" value="MarR"/>
    <property type="match status" value="1"/>
</dbReference>
<comment type="caution">
    <text evidence="2">The sequence shown here is derived from an EMBL/GenBank/DDBJ whole genome shotgun (WGS) entry which is preliminary data.</text>
</comment>
<dbReference type="CDD" id="cd00090">
    <property type="entry name" value="HTH_ARSR"/>
    <property type="match status" value="1"/>
</dbReference>
<dbReference type="Gene3D" id="1.10.10.10">
    <property type="entry name" value="Winged helix-like DNA-binding domain superfamily/Winged helix DNA-binding domain"/>
    <property type="match status" value="2"/>
</dbReference>
<gene>
    <name evidence="2" type="ORF">E5334_07830</name>
</gene>
<dbReference type="EMBL" id="SRYE01000005">
    <property type="protein sequence ID" value="TGY61316.1"/>
    <property type="molecule type" value="Genomic_DNA"/>
</dbReference>